<reference evidence="2" key="1">
    <citation type="journal article" date="2020" name="Nat. Commun.">
        <title>Genome assembly of wild tea tree DASZ reveals pedigree and selection history of tea varieties.</title>
        <authorList>
            <person name="Zhang W."/>
            <person name="Zhang Y."/>
            <person name="Qiu H."/>
            <person name="Guo Y."/>
            <person name="Wan H."/>
            <person name="Zhang X."/>
            <person name="Scossa F."/>
            <person name="Alseekh S."/>
            <person name="Zhang Q."/>
            <person name="Wang P."/>
            <person name="Xu L."/>
            <person name="Schmidt M.H."/>
            <person name="Jia X."/>
            <person name="Li D."/>
            <person name="Zhu A."/>
            <person name="Guo F."/>
            <person name="Chen W."/>
            <person name="Ni D."/>
            <person name="Usadel B."/>
            <person name="Fernie A.R."/>
            <person name="Wen W."/>
        </authorList>
    </citation>
    <scope>NUCLEOTIDE SEQUENCE [LARGE SCALE GENOMIC DNA]</scope>
    <source>
        <strain evidence="2">cv. G240</strain>
    </source>
</reference>
<comment type="caution">
    <text evidence="1">The sequence shown here is derived from an EMBL/GenBank/DDBJ whole genome shotgun (WGS) entry which is preliminary data.</text>
</comment>
<name>A0A7J7GQ00_CAMSI</name>
<dbReference type="Proteomes" id="UP000593564">
    <property type="component" value="Unassembled WGS sequence"/>
</dbReference>
<keyword evidence="2" id="KW-1185">Reference proteome</keyword>
<evidence type="ECO:0000313" key="1">
    <source>
        <dbReference type="EMBL" id="KAF5942872.1"/>
    </source>
</evidence>
<evidence type="ECO:0000313" key="2">
    <source>
        <dbReference type="Proteomes" id="UP000593564"/>
    </source>
</evidence>
<organism evidence="1 2">
    <name type="scientific">Camellia sinensis</name>
    <name type="common">Tea plant</name>
    <name type="synonym">Thea sinensis</name>
    <dbReference type="NCBI Taxonomy" id="4442"/>
    <lineage>
        <taxon>Eukaryota</taxon>
        <taxon>Viridiplantae</taxon>
        <taxon>Streptophyta</taxon>
        <taxon>Embryophyta</taxon>
        <taxon>Tracheophyta</taxon>
        <taxon>Spermatophyta</taxon>
        <taxon>Magnoliopsida</taxon>
        <taxon>eudicotyledons</taxon>
        <taxon>Gunneridae</taxon>
        <taxon>Pentapetalae</taxon>
        <taxon>asterids</taxon>
        <taxon>Ericales</taxon>
        <taxon>Theaceae</taxon>
        <taxon>Camellia</taxon>
    </lineage>
</organism>
<gene>
    <name evidence="1" type="ORF">HYC85_020514</name>
</gene>
<proteinExistence type="predicted"/>
<dbReference type="EMBL" id="JACBKZ010000009">
    <property type="protein sequence ID" value="KAF5942872.1"/>
    <property type="molecule type" value="Genomic_DNA"/>
</dbReference>
<accession>A0A7J7GQ00</accession>
<sequence>MFRPPKGKDQYTGSVNKLFHHFYNIKDPFGVVGSPGKGVRAGSTVRILNLVPLLQYET</sequence>
<protein>
    <submittedName>
        <fullName evidence="1">Uncharacterized protein</fullName>
    </submittedName>
</protein>
<dbReference type="AlphaFoldDB" id="A0A7J7GQ00"/>
<reference evidence="1 2" key="2">
    <citation type="submission" date="2020-07" db="EMBL/GenBank/DDBJ databases">
        <title>Genome assembly of wild tea tree DASZ reveals pedigree and selection history of tea varieties.</title>
        <authorList>
            <person name="Zhang W."/>
        </authorList>
    </citation>
    <scope>NUCLEOTIDE SEQUENCE [LARGE SCALE GENOMIC DNA]</scope>
    <source>
        <strain evidence="2">cv. G240</strain>
        <tissue evidence="1">Leaf</tissue>
    </source>
</reference>